<feature type="non-terminal residue" evidence="1">
    <location>
        <position position="100"/>
    </location>
</feature>
<reference evidence="1" key="1">
    <citation type="submission" date="2023-08" db="EMBL/GenBank/DDBJ databases">
        <title>A de novo genome assembly of Solanum verrucosum Schlechtendal, a Mexican diploid species geographically isolated from the other diploid A-genome species in potato relatives.</title>
        <authorList>
            <person name="Hosaka K."/>
        </authorList>
    </citation>
    <scope>NUCLEOTIDE SEQUENCE</scope>
    <source>
        <tissue evidence="1">Young leaves</tissue>
    </source>
</reference>
<evidence type="ECO:0000313" key="2">
    <source>
        <dbReference type="Proteomes" id="UP001234989"/>
    </source>
</evidence>
<accession>A0AAF0QAK8</accession>
<dbReference type="SUPFAM" id="SSF56219">
    <property type="entry name" value="DNase I-like"/>
    <property type="match status" value="1"/>
</dbReference>
<name>A0AAF0QAK8_SOLVR</name>
<sequence>MKFMFVVVYGLHTIKDRLILWEDLRRLIAIAHGPLLCMGDYNAVLQAEDRPQGSQVQDIEVKDFNDFIIDTGMQQLKTVGGTYTWTNRHTCNRIDKDLVN</sequence>
<keyword evidence="2" id="KW-1185">Reference proteome</keyword>
<dbReference type="Proteomes" id="UP001234989">
    <property type="component" value="Chromosome 3"/>
</dbReference>
<gene>
    <name evidence="1" type="ORF">MTR67_012558</name>
</gene>
<evidence type="ECO:0000313" key="1">
    <source>
        <dbReference type="EMBL" id="WMV19173.1"/>
    </source>
</evidence>
<dbReference type="InterPro" id="IPR036691">
    <property type="entry name" value="Endo/exonu/phosph_ase_sf"/>
</dbReference>
<protein>
    <recommendedName>
        <fullName evidence="3">Endonuclease/exonuclease/phosphatase domain-containing protein</fullName>
    </recommendedName>
</protein>
<evidence type="ECO:0008006" key="3">
    <source>
        <dbReference type="Google" id="ProtNLM"/>
    </source>
</evidence>
<dbReference type="Gene3D" id="3.60.10.10">
    <property type="entry name" value="Endonuclease/exonuclease/phosphatase"/>
    <property type="match status" value="1"/>
</dbReference>
<dbReference type="AlphaFoldDB" id="A0AAF0QAK8"/>
<proteinExistence type="predicted"/>
<dbReference type="EMBL" id="CP133614">
    <property type="protein sequence ID" value="WMV19173.1"/>
    <property type="molecule type" value="Genomic_DNA"/>
</dbReference>
<organism evidence="1 2">
    <name type="scientific">Solanum verrucosum</name>
    <dbReference type="NCBI Taxonomy" id="315347"/>
    <lineage>
        <taxon>Eukaryota</taxon>
        <taxon>Viridiplantae</taxon>
        <taxon>Streptophyta</taxon>
        <taxon>Embryophyta</taxon>
        <taxon>Tracheophyta</taxon>
        <taxon>Spermatophyta</taxon>
        <taxon>Magnoliopsida</taxon>
        <taxon>eudicotyledons</taxon>
        <taxon>Gunneridae</taxon>
        <taxon>Pentapetalae</taxon>
        <taxon>asterids</taxon>
        <taxon>lamiids</taxon>
        <taxon>Solanales</taxon>
        <taxon>Solanaceae</taxon>
        <taxon>Solanoideae</taxon>
        <taxon>Solaneae</taxon>
        <taxon>Solanum</taxon>
    </lineage>
</organism>